<evidence type="ECO:0000313" key="4">
    <source>
        <dbReference type="WBParaSite" id="TCNE_0001050201-mRNA-1"/>
    </source>
</evidence>
<feature type="region of interest" description="Disordered" evidence="1">
    <location>
        <begin position="266"/>
        <end position="296"/>
    </location>
</feature>
<organism evidence="3 4">
    <name type="scientific">Toxocara canis</name>
    <name type="common">Canine roundworm</name>
    <dbReference type="NCBI Taxonomy" id="6265"/>
    <lineage>
        <taxon>Eukaryota</taxon>
        <taxon>Metazoa</taxon>
        <taxon>Ecdysozoa</taxon>
        <taxon>Nematoda</taxon>
        <taxon>Chromadorea</taxon>
        <taxon>Rhabditida</taxon>
        <taxon>Spirurina</taxon>
        <taxon>Ascaridomorpha</taxon>
        <taxon>Ascaridoidea</taxon>
        <taxon>Toxocaridae</taxon>
        <taxon>Toxocara</taxon>
    </lineage>
</organism>
<evidence type="ECO:0000256" key="1">
    <source>
        <dbReference type="SAM" id="MobiDB-lite"/>
    </source>
</evidence>
<gene>
    <name evidence="2" type="ORF">TCNE_LOCUS10502</name>
</gene>
<feature type="compositionally biased region" description="Polar residues" evidence="1">
    <location>
        <begin position="266"/>
        <end position="277"/>
    </location>
</feature>
<accession>A0A183UPT2</accession>
<evidence type="ECO:0000313" key="3">
    <source>
        <dbReference type="Proteomes" id="UP000050794"/>
    </source>
</evidence>
<feature type="compositionally biased region" description="Polar residues" evidence="1">
    <location>
        <begin position="21"/>
        <end position="33"/>
    </location>
</feature>
<dbReference type="AlphaFoldDB" id="A0A183UPT2"/>
<reference evidence="2 3" key="2">
    <citation type="submission" date="2018-11" db="EMBL/GenBank/DDBJ databases">
        <authorList>
            <consortium name="Pathogen Informatics"/>
        </authorList>
    </citation>
    <scope>NUCLEOTIDE SEQUENCE [LARGE SCALE GENOMIC DNA]</scope>
</reference>
<proteinExistence type="predicted"/>
<dbReference type="Proteomes" id="UP000050794">
    <property type="component" value="Unassembled WGS sequence"/>
</dbReference>
<feature type="region of interest" description="Disordered" evidence="1">
    <location>
        <begin position="149"/>
        <end position="178"/>
    </location>
</feature>
<feature type="compositionally biased region" description="Basic and acidic residues" evidence="1">
    <location>
        <begin position="278"/>
        <end position="291"/>
    </location>
</feature>
<keyword evidence="3" id="KW-1185">Reference proteome</keyword>
<feature type="compositionally biased region" description="Basic residues" evidence="1">
    <location>
        <begin position="160"/>
        <end position="169"/>
    </location>
</feature>
<sequence length="337" mass="37395">MAERRLKKGLPDTFNIPMPESFSSSNETRTGGDTSPLLEASKLTPLKIPTMNWAHKLKKMTKRVSFMHGAAEPTPSSPAHDVNVSKRFTKKSHSLDREFAGTHSSFSNLHGEWPTVKSTIPEDDVLPQFSQTPSENRREAPLATPERILGTTGNEELSRRRGRLAKQRRHTDETVQPRENVPRKIERILSDMTRQLMANAAADEDIEVDVKLRLGQPKANDKRHHKTVEIKKPPSSMYRMKGCFNATVAVNGQNTVSDSLASTTLFSSPTEHLSSPTAREKRSSSSGKERVQNMFDSSTTNVVTLGGMQGPTTSDISNLYGHTNTSDNVEVIQYISA</sequence>
<dbReference type="WBParaSite" id="TCNE_0001050201-mRNA-1">
    <property type="protein sequence ID" value="TCNE_0001050201-mRNA-1"/>
    <property type="gene ID" value="TCNE_0001050201"/>
</dbReference>
<evidence type="ECO:0000313" key="2">
    <source>
        <dbReference type="EMBL" id="VDM41823.1"/>
    </source>
</evidence>
<name>A0A183UPT2_TOXCA</name>
<protein>
    <submittedName>
        <fullName evidence="2 4">Uncharacterized protein</fullName>
    </submittedName>
</protein>
<dbReference type="EMBL" id="UYWY01020520">
    <property type="protein sequence ID" value="VDM41823.1"/>
    <property type="molecule type" value="Genomic_DNA"/>
</dbReference>
<reference evidence="4" key="1">
    <citation type="submission" date="2016-06" db="UniProtKB">
        <authorList>
            <consortium name="WormBaseParasite"/>
        </authorList>
    </citation>
    <scope>IDENTIFICATION</scope>
</reference>
<feature type="region of interest" description="Disordered" evidence="1">
    <location>
        <begin position="1"/>
        <end position="39"/>
    </location>
</feature>